<protein>
    <submittedName>
        <fullName evidence="2">Uncharacterized protein</fullName>
    </submittedName>
</protein>
<reference evidence="2" key="1">
    <citation type="submission" date="2023-03" db="EMBL/GenBank/DDBJ databases">
        <authorList>
            <person name="Steffen K."/>
            <person name="Cardenas P."/>
        </authorList>
    </citation>
    <scope>NUCLEOTIDE SEQUENCE</scope>
</reference>
<keyword evidence="1" id="KW-0812">Transmembrane</keyword>
<comment type="caution">
    <text evidence="2">The sequence shown here is derived from an EMBL/GenBank/DDBJ whole genome shotgun (WGS) entry which is preliminary data.</text>
</comment>
<feature type="transmembrane region" description="Helical" evidence="1">
    <location>
        <begin position="182"/>
        <end position="201"/>
    </location>
</feature>
<sequence length="247" mass="27297">MFSIARLEEERGDPVKAGDAYADWKREYPLSRWSVLARNRVISLRATGALDAHTVFLDVTFSSTSDFEPFLRLSWRREEHVVVRRGVGDNDNECRSFSQVDGYQSEHPDISDAAVVALAQGALIDIVVYAVSYGLDRGQRLYSRPVLAYLNVALTYVAVAMGCAILVFYVARRRTPGRFWGALIIGLIGAVLGGIADQFLAGVFERLTDVNTVNLFAAAGASLLCIWLLSKVGQSTRGPRETHRRSP</sequence>
<dbReference type="EMBL" id="CASHTH010002976">
    <property type="protein sequence ID" value="CAI8038116.1"/>
    <property type="molecule type" value="Genomic_DNA"/>
</dbReference>
<gene>
    <name evidence="2" type="ORF">GBAR_LOCUS21260</name>
</gene>
<feature type="transmembrane region" description="Helical" evidence="1">
    <location>
        <begin position="213"/>
        <end position="230"/>
    </location>
</feature>
<evidence type="ECO:0000256" key="1">
    <source>
        <dbReference type="SAM" id="Phobius"/>
    </source>
</evidence>
<evidence type="ECO:0000313" key="3">
    <source>
        <dbReference type="Proteomes" id="UP001174909"/>
    </source>
</evidence>
<proteinExistence type="predicted"/>
<keyword evidence="3" id="KW-1185">Reference proteome</keyword>
<dbReference type="Proteomes" id="UP001174909">
    <property type="component" value="Unassembled WGS sequence"/>
</dbReference>
<accession>A0AA35SZU7</accession>
<feature type="transmembrane region" description="Helical" evidence="1">
    <location>
        <begin position="147"/>
        <end position="170"/>
    </location>
</feature>
<name>A0AA35SZU7_GEOBA</name>
<evidence type="ECO:0000313" key="2">
    <source>
        <dbReference type="EMBL" id="CAI8038116.1"/>
    </source>
</evidence>
<dbReference type="AlphaFoldDB" id="A0AA35SZU7"/>
<keyword evidence="1" id="KW-1133">Transmembrane helix</keyword>
<organism evidence="2 3">
    <name type="scientific">Geodia barretti</name>
    <name type="common">Barrett's horny sponge</name>
    <dbReference type="NCBI Taxonomy" id="519541"/>
    <lineage>
        <taxon>Eukaryota</taxon>
        <taxon>Metazoa</taxon>
        <taxon>Porifera</taxon>
        <taxon>Demospongiae</taxon>
        <taxon>Heteroscleromorpha</taxon>
        <taxon>Tetractinellida</taxon>
        <taxon>Astrophorina</taxon>
        <taxon>Geodiidae</taxon>
        <taxon>Geodia</taxon>
    </lineage>
</organism>
<keyword evidence="1" id="KW-0472">Membrane</keyword>
<feature type="transmembrane region" description="Helical" evidence="1">
    <location>
        <begin position="113"/>
        <end position="135"/>
    </location>
</feature>